<name>A0ABS7D7J2_9BACL</name>
<dbReference type="RefSeq" id="WP_219873036.1">
    <property type="nucleotide sequence ID" value="NZ_JAHZIJ010000008.1"/>
</dbReference>
<protein>
    <submittedName>
        <fullName evidence="1">Uncharacterized protein</fullName>
    </submittedName>
</protein>
<reference evidence="1 2" key="1">
    <citation type="submission" date="2021-07" db="EMBL/GenBank/DDBJ databases">
        <title>Paenibacillus radiodurans sp. nov., isolated from the southeastern edge of Tengger Desert.</title>
        <authorList>
            <person name="Zhang G."/>
        </authorList>
    </citation>
    <scope>NUCLEOTIDE SEQUENCE [LARGE SCALE GENOMIC DNA]</scope>
    <source>
        <strain evidence="1 2">DT7-4</strain>
    </source>
</reference>
<keyword evidence="2" id="KW-1185">Reference proteome</keyword>
<comment type="caution">
    <text evidence="1">The sequence shown here is derived from an EMBL/GenBank/DDBJ whole genome shotgun (WGS) entry which is preliminary data.</text>
</comment>
<evidence type="ECO:0000313" key="1">
    <source>
        <dbReference type="EMBL" id="MBW7475794.1"/>
    </source>
</evidence>
<organism evidence="1 2">
    <name type="scientific">Paenibacillus oenotherae</name>
    <dbReference type="NCBI Taxonomy" id="1435645"/>
    <lineage>
        <taxon>Bacteria</taxon>
        <taxon>Bacillati</taxon>
        <taxon>Bacillota</taxon>
        <taxon>Bacilli</taxon>
        <taxon>Bacillales</taxon>
        <taxon>Paenibacillaceae</taxon>
        <taxon>Paenibacillus</taxon>
    </lineage>
</organism>
<sequence>MKPIARLFPLPKGKGAIPAMPAISAMHARCGDICDAGNICDAEYICDAGDICENAGFFRSGLLMAKCLPKSRFSSISAC</sequence>
<gene>
    <name evidence="1" type="ORF">K0T92_13650</name>
</gene>
<accession>A0ABS7D7J2</accession>
<dbReference type="Proteomes" id="UP000812277">
    <property type="component" value="Unassembled WGS sequence"/>
</dbReference>
<dbReference type="EMBL" id="JAHZIJ010000008">
    <property type="protein sequence ID" value="MBW7475794.1"/>
    <property type="molecule type" value="Genomic_DNA"/>
</dbReference>
<proteinExistence type="predicted"/>
<evidence type="ECO:0000313" key="2">
    <source>
        <dbReference type="Proteomes" id="UP000812277"/>
    </source>
</evidence>